<dbReference type="AlphaFoldDB" id="A0A3M3U196"/>
<proteinExistence type="predicted"/>
<gene>
    <name evidence="2" type="ORF">ALQ44_05113</name>
</gene>
<dbReference type="EMBL" id="RBPQ01000151">
    <property type="protein sequence ID" value="RMO26961.1"/>
    <property type="molecule type" value="Genomic_DNA"/>
</dbReference>
<accession>A0A3M3U196</accession>
<dbReference type="SUPFAM" id="SSF46894">
    <property type="entry name" value="C-terminal effector domain of the bipartite response regulators"/>
    <property type="match status" value="1"/>
</dbReference>
<dbReference type="Gene3D" id="1.10.10.10">
    <property type="entry name" value="Winged helix-like DNA-binding domain superfamily/Winged helix DNA-binding domain"/>
    <property type="match status" value="1"/>
</dbReference>
<dbReference type="GO" id="GO:0003677">
    <property type="term" value="F:DNA binding"/>
    <property type="evidence" value="ECO:0007669"/>
    <property type="project" value="InterPro"/>
</dbReference>
<sequence>MQSVVAAQQSTWSVFARSESGKLKMNTAQHFEYHDDPRFYLQLAKLVSSTGDDTFAGHMLQLVDSLVPIHGLGLSEWTLDLRESSISRINPLGSAGLKHDPPGSEATGHPLLPSILHMQDPLLIQLKTPLSAQHPQHNTHQCNLVSSHGERRLIICFYRLAALRAFSLTELSLLKSLSDTLLPLVEHHAQSLAQSSNNATRVEPEPGSLDQAFTGRLAQDSVTLSAREQEVCLGLLTGGTVAEMAQRLKVKNSSVETYLKRATAKLGVSGRHGLARWMAGD</sequence>
<dbReference type="PROSITE" id="PS50043">
    <property type="entry name" value="HTH_LUXR_2"/>
    <property type="match status" value="1"/>
</dbReference>
<evidence type="ECO:0000313" key="2">
    <source>
        <dbReference type="EMBL" id="RMO26961.1"/>
    </source>
</evidence>
<evidence type="ECO:0000313" key="3">
    <source>
        <dbReference type="Proteomes" id="UP000276886"/>
    </source>
</evidence>
<dbReference type="InterPro" id="IPR016032">
    <property type="entry name" value="Sig_transdc_resp-reg_C-effctor"/>
</dbReference>
<reference evidence="2 3" key="1">
    <citation type="submission" date="2018-08" db="EMBL/GenBank/DDBJ databases">
        <title>Recombination of ecologically and evolutionarily significant loci maintains genetic cohesion in the Pseudomonas syringae species complex.</title>
        <authorList>
            <person name="Dillon M."/>
            <person name="Thakur S."/>
            <person name="Almeida R.N.D."/>
            <person name="Weir B.S."/>
            <person name="Guttman D.S."/>
        </authorList>
    </citation>
    <scope>NUCLEOTIDE SEQUENCE [LARGE SCALE GENOMIC DNA]</scope>
    <source>
        <strain evidence="2 3">ICMP 2788</strain>
    </source>
</reference>
<dbReference type="InterPro" id="IPR000792">
    <property type="entry name" value="Tscrpt_reg_LuxR_C"/>
</dbReference>
<organism evidence="2 3">
    <name type="scientific">Pseudomonas syringae pv. pisi</name>
    <dbReference type="NCBI Taxonomy" id="59510"/>
    <lineage>
        <taxon>Bacteria</taxon>
        <taxon>Pseudomonadati</taxon>
        <taxon>Pseudomonadota</taxon>
        <taxon>Gammaproteobacteria</taxon>
        <taxon>Pseudomonadales</taxon>
        <taxon>Pseudomonadaceae</taxon>
        <taxon>Pseudomonas</taxon>
        <taxon>Pseudomonas syringae</taxon>
    </lineage>
</organism>
<name>A0A3M3U196_PSESJ</name>
<dbReference type="Proteomes" id="UP000276886">
    <property type="component" value="Unassembled WGS sequence"/>
</dbReference>
<evidence type="ECO:0000259" key="1">
    <source>
        <dbReference type="PROSITE" id="PS50043"/>
    </source>
</evidence>
<comment type="caution">
    <text evidence="2">The sequence shown here is derived from an EMBL/GenBank/DDBJ whole genome shotgun (WGS) entry which is preliminary data.</text>
</comment>
<dbReference type="Pfam" id="PF00196">
    <property type="entry name" value="GerE"/>
    <property type="match status" value="1"/>
</dbReference>
<feature type="domain" description="HTH luxR-type" evidence="1">
    <location>
        <begin position="217"/>
        <end position="281"/>
    </location>
</feature>
<protein>
    <submittedName>
        <fullName evidence="2">Regulatory protein, LuxR</fullName>
    </submittedName>
</protein>
<dbReference type="GO" id="GO:0006355">
    <property type="term" value="P:regulation of DNA-templated transcription"/>
    <property type="evidence" value="ECO:0007669"/>
    <property type="project" value="InterPro"/>
</dbReference>
<dbReference type="InterPro" id="IPR036388">
    <property type="entry name" value="WH-like_DNA-bd_sf"/>
</dbReference>
<dbReference type="SMART" id="SM00421">
    <property type="entry name" value="HTH_LUXR"/>
    <property type="match status" value="1"/>
</dbReference>